<feature type="transmembrane region" description="Helical" evidence="1">
    <location>
        <begin position="21"/>
        <end position="39"/>
    </location>
</feature>
<keyword evidence="1" id="KW-0812">Transmembrane</keyword>
<reference evidence="3" key="1">
    <citation type="journal article" date="2014" name="Nat. Commun.">
        <title>Genomic adaptations of the halophilic Dead Sea filamentous fungus Eurotium rubrum.</title>
        <authorList>
            <person name="Kis-Papo T."/>
            <person name="Weig A.R."/>
            <person name="Riley R."/>
            <person name="Persoh D."/>
            <person name="Salamov A."/>
            <person name="Sun H."/>
            <person name="Lipzen A."/>
            <person name="Wasser S.P."/>
            <person name="Rambold G."/>
            <person name="Grigoriev I.V."/>
            <person name="Nevo E."/>
        </authorList>
    </citation>
    <scope>NUCLEOTIDE SEQUENCE [LARGE SCALE GENOMIC DNA]</scope>
    <source>
        <strain evidence="3">CBS 135680</strain>
    </source>
</reference>
<dbReference type="Proteomes" id="UP000019804">
    <property type="component" value="Unassembled WGS sequence"/>
</dbReference>
<evidence type="ECO:0000256" key="1">
    <source>
        <dbReference type="SAM" id="Phobius"/>
    </source>
</evidence>
<gene>
    <name evidence="2" type="ORF">EURHEDRAFT_414195</name>
</gene>
<sequence length="89" mass="10536">MKTEDRDSSNPHTPKASKARWFMEAVVIMSVTTLATNIVETVFFTRFDKRSVLHSVIFISFYMLFYFLYKKYCDRLRLGWHSEQVLAST</sequence>
<name>A0A017S8L3_ASPRC</name>
<keyword evidence="1" id="KW-1133">Transmembrane helix</keyword>
<keyword evidence="3" id="KW-1185">Reference proteome</keyword>
<feature type="transmembrane region" description="Helical" evidence="1">
    <location>
        <begin position="51"/>
        <end position="69"/>
    </location>
</feature>
<dbReference type="HOGENOM" id="CLU_2644573_0_0_1"/>
<dbReference type="EMBL" id="KK088431">
    <property type="protein sequence ID" value="EYE93393.1"/>
    <property type="molecule type" value="Genomic_DNA"/>
</dbReference>
<dbReference type="AlphaFoldDB" id="A0A017S8L3"/>
<organism evidence="2 3">
    <name type="scientific">Aspergillus ruber (strain CBS 135680)</name>
    <dbReference type="NCBI Taxonomy" id="1388766"/>
    <lineage>
        <taxon>Eukaryota</taxon>
        <taxon>Fungi</taxon>
        <taxon>Dikarya</taxon>
        <taxon>Ascomycota</taxon>
        <taxon>Pezizomycotina</taxon>
        <taxon>Eurotiomycetes</taxon>
        <taxon>Eurotiomycetidae</taxon>
        <taxon>Eurotiales</taxon>
        <taxon>Aspergillaceae</taxon>
        <taxon>Aspergillus</taxon>
        <taxon>Aspergillus subgen. Aspergillus</taxon>
    </lineage>
</organism>
<proteinExistence type="predicted"/>
<evidence type="ECO:0000313" key="3">
    <source>
        <dbReference type="Proteomes" id="UP000019804"/>
    </source>
</evidence>
<dbReference type="GeneID" id="63697479"/>
<accession>A0A017S8L3</accession>
<protein>
    <submittedName>
        <fullName evidence="2">Uncharacterized protein</fullName>
    </submittedName>
</protein>
<keyword evidence="1" id="KW-0472">Membrane</keyword>
<dbReference type="RefSeq" id="XP_040637081.1">
    <property type="nucleotide sequence ID" value="XM_040782355.1"/>
</dbReference>
<evidence type="ECO:0000313" key="2">
    <source>
        <dbReference type="EMBL" id="EYE93393.1"/>
    </source>
</evidence>